<protein>
    <recommendedName>
        <fullName evidence="2">Myb/SANT-like DNA-binding domain-containing protein</fullName>
    </recommendedName>
</protein>
<dbReference type="Ensembl" id="ENSOANT00000024225.2">
    <property type="protein sequence ID" value="ENSOANP00000024221.2"/>
    <property type="gene ID" value="ENSOANG00000015397.2"/>
</dbReference>
<feature type="region of interest" description="Disordered" evidence="1">
    <location>
        <begin position="107"/>
        <end position="148"/>
    </location>
</feature>
<organism evidence="3 4">
    <name type="scientific">Ornithorhynchus anatinus</name>
    <name type="common">Duckbill platypus</name>
    <dbReference type="NCBI Taxonomy" id="9258"/>
    <lineage>
        <taxon>Eukaryota</taxon>
        <taxon>Metazoa</taxon>
        <taxon>Chordata</taxon>
        <taxon>Craniata</taxon>
        <taxon>Vertebrata</taxon>
        <taxon>Euteleostomi</taxon>
        <taxon>Mammalia</taxon>
        <taxon>Monotremata</taxon>
        <taxon>Ornithorhynchidae</taxon>
        <taxon>Ornithorhynchus</taxon>
    </lineage>
</organism>
<dbReference type="eggNOG" id="KOG1721">
    <property type="taxonomic scope" value="Eukaryota"/>
</dbReference>
<feature type="region of interest" description="Disordered" evidence="1">
    <location>
        <begin position="216"/>
        <end position="281"/>
    </location>
</feature>
<keyword evidence="4" id="KW-1185">Reference proteome</keyword>
<evidence type="ECO:0000313" key="3">
    <source>
        <dbReference type="Ensembl" id="ENSOANP00000024221.2"/>
    </source>
</evidence>
<accession>F6VCZ2</accession>
<dbReference type="Bgee" id="ENSOANG00000015397">
    <property type="expression patterns" value="Expressed in fibroblast and 8 other cell types or tissues"/>
</dbReference>
<dbReference type="InParanoid" id="F6VCZ2"/>
<feature type="compositionally biased region" description="Basic residues" evidence="1">
    <location>
        <begin position="270"/>
        <end position="280"/>
    </location>
</feature>
<evidence type="ECO:0000256" key="1">
    <source>
        <dbReference type="SAM" id="MobiDB-lite"/>
    </source>
</evidence>
<dbReference type="Gene3D" id="1.10.10.60">
    <property type="entry name" value="Homeodomain-like"/>
    <property type="match status" value="1"/>
</dbReference>
<feature type="compositionally biased region" description="Basic and acidic residues" evidence="1">
    <location>
        <begin position="219"/>
        <end position="229"/>
    </location>
</feature>
<gene>
    <name evidence="3" type="primary">MSANTD7</name>
</gene>
<proteinExistence type="predicted"/>
<name>F6VCZ2_ORNAN</name>
<reference evidence="3" key="2">
    <citation type="submission" date="2025-09" db="UniProtKB">
        <authorList>
            <consortium name="Ensembl"/>
        </authorList>
    </citation>
    <scope>IDENTIFICATION</scope>
    <source>
        <strain evidence="3">Glennie</strain>
    </source>
</reference>
<feature type="compositionally biased region" description="Basic and acidic residues" evidence="1">
    <location>
        <begin position="114"/>
        <end position="132"/>
    </location>
</feature>
<dbReference type="STRING" id="9258.ENSOANP00000024221"/>
<dbReference type="AlphaFoldDB" id="F6VCZ2"/>
<feature type="compositionally biased region" description="Pro residues" evidence="1">
    <location>
        <begin position="244"/>
        <end position="254"/>
    </location>
</feature>
<dbReference type="FunFam" id="1.10.10.60:FF:000032">
    <property type="entry name" value="Zinc finger and SCAN domain-containing 20"/>
    <property type="match status" value="1"/>
</dbReference>
<dbReference type="InterPro" id="IPR044822">
    <property type="entry name" value="Myb_DNA-bind_4"/>
</dbReference>
<evidence type="ECO:0000313" key="4">
    <source>
        <dbReference type="Proteomes" id="UP000002279"/>
    </source>
</evidence>
<sequence>MATALPSAGVHWSRQETRTLLAILGEAEYIRQLQTVHRNAAVYRAVSERMQQEGFQRTEHQCRSKFKVLKALYLKASDSQTSRLGDPRRCPFYDTLDHLLRSRLASGADGLTEDPTRTERLEPNVTARRDTPGEVESGDLKAEDDEEVELWPSWRDAEDLDGASQLSSSVSDLLAEPGALEDAWEAASGAGCSQAPPGCSSSHCLLPVAVAAGHGCGGEARRGGSRESTARAGTDCCPPGLASPQPPQGAPPEVGPAADGGERTSPRQPPRGRTRRRRRSVASTIALEMAENRRLARVLAERMEERLDRLIAIGEQANAQQGAANELRREAVVAATRLATAVEGATGALHRGLEKLLQKLMAGNKS</sequence>
<dbReference type="Proteomes" id="UP000002279">
    <property type="component" value="Unplaced"/>
</dbReference>
<dbReference type="OMA" id="SEPPTRW"/>
<dbReference type="Pfam" id="PF13837">
    <property type="entry name" value="Myb_DNA-bind_4"/>
    <property type="match status" value="1"/>
</dbReference>
<reference evidence="3" key="1">
    <citation type="submission" date="2025-08" db="UniProtKB">
        <authorList>
            <consortium name="Ensembl"/>
        </authorList>
    </citation>
    <scope>IDENTIFICATION</scope>
    <source>
        <strain evidence="3">Glennie</strain>
    </source>
</reference>
<dbReference type="GeneTree" id="ENSGT00940000163231"/>
<dbReference type="PANTHER" id="PTHR47595">
    <property type="entry name" value="HEAT SHOCK 70 KDA PROTEIN 14"/>
    <property type="match status" value="1"/>
</dbReference>
<dbReference type="HOGENOM" id="CLU_067829_0_0_1"/>
<evidence type="ECO:0000259" key="2">
    <source>
        <dbReference type="Pfam" id="PF13837"/>
    </source>
</evidence>
<feature type="domain" description="Myb/SANT-like DNA-binding" evidence="2">
    <location>
        <begin position="10"/>
        <end position="99"/>
    </location>
</feature>
<dbReference type="PANTHER" id="PTHR47595:SF1">
    <property type="entry name" value="MYB_SANT-LIKE DNA-BINDING DOMAIN-CONTAINING PROTEIN"/>
    <property type="match status" value="1"/>
</dbReference>